<gene>
    <name evidence="1" type="ORF">ADUPG1_010503</name>
</gene>
<organism evidence="1 2">
    <name type="scientific">Aduncisulcus paluster</name>
    <dbReference type="NCBI Taxonomy" id="2918883"/>
    <lineage>
        <taxon>Eukaryota</taxon>
        <taxon>Metamonada</taxon>
        <taxon>Carpediemonas-like organisms</taxon>
        <taxon>Aduncisulcus</taxon>
    </lineage>
</organism>
<evidence type="ECO:0000313" key="1">
    <source>
        <dbReference type="EMBL" id="GKT14534.1"/>
    </source>
</evidence>
<keyword evidence="2" id="KW-1185">Reference proteome</keyword>
<name>A0ABQ5JU33_9EUKA</name>
<feature type="non-terminal residue" evidence="1">
    <location>
        <position position="1"/>
    </location>
</feature>
<accession>A0ABQ5JU33</accession>
<proteinExistence type="predicted"/>
<comment type="caution">
    <text evidence="1">The sequence shown here is derived from an EMBL/GenBank/DDBJ whole genome shotgun (WGS) entry which is preliminary data.</text>
</comment>
<dbReference type="Proteomes" id="UP001057375">
    <property type="component" value="Unassembled WGS sequence"/>
</dbReference>
<reference evidence="1" key="1">
    <citation type="submission" date="2022-03" db="EMBL/GenBank/DDBJ databases">
        <title>Draft genome sequence of Aduncisulcus paluster, a free-living microaerophilic Fornicata.</title>
        <authorList>
            <person name="Yuyama I."/>
            <person name="Kume K."/>
            <person name="Tamura T."/>
            <person name="Inagaki Y."/>
            <person name="Hashimoto T."/>
        </authorList>
    </citation>
    <scope>NUCLEOTIDE SEQUENCE</scope>
    <source>
        <strain evidence="1">NY0171</strain>
    </source>
</reference>
<evidence type="ECO:0000313" key="2">
    <source>
        <dbReference type="Proteomes" id="UP001057375"/>
    </source>
</evidence>
<dbReference type="EMBL" id="BQXS01011600">
    <property type="protein sequence ID" value="GKT14534.1"/>
    <property type="molecule type" value="Genomic_DNA"/>
</dbReference>
<sequence length="114" mass="12637">TKISYESSHVSKTDSIPAFHGEHQKQRFLHDPMYSDTPLKKSSAFYTDVAEIASITEPLTIRCLKPTLIGSEGESSSRFKDIPEAHTLIPNETSQNYALHVCHGDKSPVSPVPK</sequence>
<protein>
    <submittedName>
        <fullName evidence="1">Uncharacterized protein</fullName>
    </submittedName>
</protein>